<name>A0A6A5S0X8_9PLEO</name>
<dbReference type="Proteomes" id="UP000800082">
    <property type="component" value="Unassembled WGS sequence"/>
</dbReference>
<protein>
    <submittedName>
        <fullName evidence="2">Uncharacterized protein</fullName>
    </submittedName>
</protein>
<feature type="transmembrane region" description="Helical" evidence="1">
    <location>
        <begin position="122"/>
        <end position="149"/>
    </location>
</feature>
<keyword evidence="1" id="KW-1133">Transmembrane helix</keyword>
<dbReference type="GeneID" id="54345797"/>
<sequence length="210" mass="22957">MPAVYMGAAKKRCFSTWYSGAMDAVSKAHGSGDGRDGMIWGFCSLLVFGCKESPLPAFNSAFFASLFEEVVIARCIGRPLRLFHVCASLSCMCIYVLLCPACACMCFFLHPACASMCFLLQHVHLCASFSSMCIYALPSPACACVYFLVHIRVQLCSSANPSAPPPLLAHMSQKKRLSTPKLRPTYAALGIPRDRATDFPKRPALNCRIH</sequence>
<keyword evidence="3" id="KW-1185">Reference proteome</keyword>
<evidence type="ECO:0000313" key="3">
    <source>
        <dbReference type="Proteomes" id="UP000800082"/>
    </source>
</evidence>
<dbReference type="EMBL" id="ML978957">
    <property type="protein sequence ID" value="KAF1933782.1"/>
    <property type="molecule type" value="Genomic_DNA"/>
</dbReference>
<dbReference type="AlphaFoldDB" id="A0A6A5S0X8"/>
<proteinExistence type="predicted"/>
<reference evidence="2" key="1">
    <citation type="journal article" date="2020" name="Stud. Mycol.">
        <title>101 Dothideomycetes genomes: a test case for predicting lifestyles and emergence of pathogens.</title>
        <authorList>
            <person name="Haridas S."/>
            <person name="Albert R."/>
            <person name="Binder M."/>
            <person name="Bloem J."/>
            <person name="Labutti K."/>
            <person name="Salamov A."/>
            <person name="Andreopoulos B."/>
            <person name="Baker S."/>
            <person name="Barry K."/>
            <person name="Bills G."/>
            <person name="Bluhm B."/>
            <person name="Cannon C."/>
            <person name="Castanera R."/>
            <person name="Culley D."/>
            <person name="Daum C."/>
            <person name="Ezra D."/>
            <person name="Gonzalez J."/>
            <person name="Henrissat B."/>
            <person name="Kuo A."/>
            <person name="Liang C."/>
            <person name="Lipzen A."/>
            <person name="Lutzoni F."/>
            <person name="Magnuson J."/>
            <person name="Mondo S."/>
            <person name="Nolan M."/>
            <person name="Ohm R."/>
            <person name="Pangilinan J."/>
            <person name="Park H.-J."/>
            <person name="Ramirez L."/>
            <person name="Alfaro M."/>
            <person name="Sun H."/>
            <person name="Tritt A."/>
            <person name="Yoshinaga Y."/>
            <person name="Zwiers L.-H."/>
            <person name="Turgeon B."/>
            <person name="Goodwin S."/>
            <person name="Spatafora J."/>
            <person name="Crous P."/>
            <person name="Grigoriev I."/>
        </authorList>
    </citation>
    <scope>NUCLEOTIDE SEQUENCE</scope>
    <source>
        <strain evidence="2">CBS 183.55</strain>
    </source>
</reference>
<organism evidence="2 3">
    <name type="scientific">Didymella exigua CBS 183.55</name>
    <dbReference type="NCBI Taxonomy" id="1150837"/>
    <lineage>
        <taxon>Eukaryota</taxon>
        <taxon>Fungi</taxon>
        <taxon>Dikarya</taxon>
        <taxon>Ascomycota</taxon>
        <taxon>Pezizomycotina</taxon>
        <taxon>Dothideomycetes</taxon>
        <taxon>Pleosporomycetidae</taxon>
        <taxon>Pleosporales</taxon>
        <taxon>Pleosporineae</taxon>
        <taxon>Didymellaceae</taxon>
        <taxon>Didymella</taxon>
    </lineage>
</organism>
<feature type="transmembrane region" description="Helical" evidence="1">
    <location>
        <begin position="82"/>
        <end position="110"/>
    </location>
</feature>
<accession>A0A6A5S0X8</accession>
<gene>
    <name evidence="2" type="ORF">M421DRAFT_204758</name>
</gene>
<evidence type="ECO:0000256" key="1">
    <source>
        <dbReference type="SAM" id="Phobius"/>
    </source>
</evidence>
<keyword evidence="1" id="KW-0812">Transmembrane</keyword>
<evidence type="ECO:0000313" key="2">
    <source>
        <dbReference type="EMBL" id="KAF1933782.1"/>
    </source>
</evidence>
<keyword evidence="1" id="KW-0472">Membrane</keyword>
<dbReference type="RefSeq" id="XP_033454030.1">
    <property type="nucleotide sequence ID" value="XM_033588150.1"/>
</dbReference>